<feature type="transmembrane region" description="Helical" evidence="1">
    <location>
        <begin position="46"/>
        <end position="71"/>
    </location>
</feature>
<accession>A0A1C7M9P3</accession>
<sequence>MNDYVDACKQLRISVQSHTLALPSGPTATATASTSSSGLESTTSNVAGVGAAVSTVVIAGFSASFIIPLYISFISRTQCSKTNHYI</sequence>
<evidence type="ECO:0000313" key="3">
    <source>
        <dbReference type="Proteomes" id="UP000092993"/>
    </source>
</evidence>
<dbReference type="Proteomes" id="UP000092993">
    <property type="component" value="Unassembled WGS sequence"/>
</dbReference>
<protein>
    <submittedName>
        <fullName evidence="2">Uncharacterized protein</fullName>
    </submittedName>
</protein>
<keyword evidence="1" id="KW-0812">Transmembrane</keyword>
<evidence type="ECO:0000313" key="2">
    <source>
        <dbReference type="EMBL" id="OBZ73307.1"/>
    </source>
</evidence>
<reference evidence="2 3" key="1">
    <citation type="submission" date="2016-03" db="EMBL/GenBank/DDBJ databases">
        <title>Whole genome sequencing of Grifola frondosa 9006-11.</title>
        <authorList>
            <person name="Min B."/>
            <person name="Park H."/>
            <person name="Kim J.-G."/>
            <person name="Cho H."/>
            <person name="Oh Y.-L."/>
            <person name="Kong W.-S."/>
            <person name="Choi I.-G."/>
        </authorList>
    </citation>
    <scope>NUCLEOTIDE SEQUENCE [LARGE SCALE GENOMIC DNA]</scope>
    <source>
        <strain evidence="2 3">9006-11</strain>
    </source>
</reference>
<evidence type="ECO:0000256" key="1">
    <source>
        <dbReference type="SAM" id="Phobius"/>
    </source>
</evidence>
<keyword evidence="1" id="KW-1133">Transmembrane helix</keyword>
<keyword evidence="1" id="KW-0472">Membrane</keyword>
<proteinExistence type="predicted"/>
<dbReference type="AlphaFoldDB" id="A0A1C7M9P3"/>
<organism evidence="2 3">
    <name type="scientific">Grifola frondosa</name>
    <name type="common">Maitake</name>
    <name type="synonym">Polyporus frondosus</name>
    <dbReference type="NCBI Taxonomy" id="5627"/>
    <lineage>
        <taxon>Eukaryota</taxon>
        <taxon>Fungi</taxon>
        <taxon>Dikarya</taxon>
        <taxon>Basidiomycota</taxon>
        <taxon>Agaricomycotina</taxon>
        <taxon>Agaricomycetes</taxon>
        <taxon>Polyporales</taxon>
        <taxon>Grifolaceae</taxon>
        <taxon>Grifola</taxon>
    </lineage>
</organism>
<name>A0A1C7M9P3_GRIFR</name>
<comment type="caution">
    <text evidence="2">The sequence shown here is derived from an EMBL/GenBank/DDBJ whole genome shotgun (WGS) entry which is preliminary data.</text>
</comment>
<gene>
    <name evidence="2" type="ORF">A0H81_06768</name>
</gene>
<dbReference type="EMBL" id="LUGG01000007">
    <property type="protein sequence ID" value="OBZ73307.1"/>
    <property type="molecule type" value="Genomic_DNA"/>
</dbReference>
<keyword evidence="3" id="KW-1185">Reference proteome</keyword>